<dbReference type="RefSeq" id="WP_203078678.1">
    <property type="nucleotide sequence ID" value="NZ_JAENHO010000026.1"/>
</dbReference>
<reference evidence="2 3" key="1">
    <citation type="submission" date="2021-01" db="EMBL/GenBank/DDBJ databases">
        <title>Actinoplanes sp. nov. LDG1-01 isolated from lichen.</title>
        <authorList>
            <person name="Saeng-In P."/>
            <person name="Phongsopitanun W."/>
            <person name="Kanchanasin P."/>
            <person name="Yuki M."/>
            <person name="Kudo T."/>
            <person name="Ohkuma M."/>
            <person name="Tanasupawat S."/>
        </authorList>
    </citation>
    <scope>NUCLEOTIDE SEQUENCE [LARGE SCALE GENOMIC DNA]</scope>
    <source>
        <strain evidence="2 3">LDG1-01</strain>
    </source>
</reference>
<evidence type="ECO:0000256" key="1">
    <source>
        <dbReference type="SAM" id="MobiDB-lite"/>
    </source>
</evidence>
<feature type="compositionally biased region" description="Low complexity" evidence="1">
    <location>
        <begin position="57"/>
        <end position="91"/>
    </location>
</feature>
<gene>
    <name evidence="2" type="ORF">JKJ07_48475</name>
</gene>
<organism evidence="2 3">
    <name type="scientific">Paractinoplanes lichenicola</name>
    <dbReference type="NCBI Taxonomy" id="2802976"/>
    <lineage>
        <taxon>Bacteria</taxon>
        <taxon>Bacillati</taxon>
        <taxon>Actinomycetota</taxon>
        <taxon>Actinomycetes</taxon>
        <taxon>Micromonosporales</taxon>
        <taxon>Micromonosporaceae</taxon>
        <taxon>Paractinoplanes</taxon>
    </lineage>
</organism>
<feature type="compositionally biased region" description="Pro residues" evidence="1">
    <location>
        <begin position="92"/>
        <end position="103"/>
    </location>
</feature>
<evidence type="ECO:0000313" key="2">
    <source>
        <dbReference type="EMBL" id="MBL7262134.1"/>
    </source>
</evidence>
<feature type="region of interest" description="Disordered" evidence="1">
    <location>
        <begin position="46"/>
        <end position="120"/>
    </location>
</feature>
<evidence type="ECO:0000313" key="3">
    <source>
        <dbReference type="Proteomes" id="UP000598996"/>
    </source>
</evidence>
<proteinExistence type="predicted"/>
<accession>A0ABS1W5X5</accession>
<dbReference type="Proteomes" id="UP000598996">
    <property type="component" value="Unassembled WGS sequence"/>
</dbReference>
<keyword evidence="3" id="KW-1185">Reference proteome</keyword>
<dbReference type="EMBL" id="JAENHO010000026">
    <property type="protein sequence ID" value="MBL7262134.1"/>
    <property type="molecule type" value="Genomic_DNA"/>
</dbReference>
<name>A0ABS1W5X5_9ACTN</name>
<protein>
    <submittedName>
        <fullName evidence="2">DNA mismatch repair protein MutL</fullName>
    </submittedName>
</protein>
<feature type="compositionally biased region" description="Low complexity" evidence="1">
    <location>
        <begin position="104"/>
        <end position="114"/>
    </location>
</feature>
<sequence>MRSSRWTPIAGWLAATATSIVLASVALLPVLRTNAPEDRALAQLPASDASDFPVPLPSATTPAPASTTPSPGRGTATRPRPTETRTTATTAPPRPTTTAPKPPANNTTPPTTTEDGWTVTTADDGKRTYVRSFRVEGGQAVIRMTSDAVVQLVTATPADGWQVQKVQDTPDNLAVYFNETGHSFIIHATWHNDRPFAQVSEIGA</sequence>
<comment type="caution">
    <text evidence="2">The sequence shown here is derived from an EMBL/GenBank/DDBJ whole genome shotgun (WGS) entry which is preliminary data.</text>
</comment>